<comment type="caution">
    <text evidence="5">The sequence shown here is derived from an EMBL/GenBank/DDBJ whole genome shotgun (WGS) entry which is preliminary data.</text>
</comment>
<protein>
    <recommendedName>
        <fullName evidence="4">Xylanase inhibitor N-terminal domain-containing protein</fullName>
    </recommendedName>
</protein>
<comment type="similarity">
    <text evidence="1">Belongs to the peptidase A1 family.</text>
</comment>
<gene>
    <name evidence="5" type="ORF">D5086_0000210350</name>
</gene>
<evidence type="ECO:0000256" key="3">
    <source>
        <dbReference type="ARBA" id="ARBA00022801"/>
    </source>
</evidence>
<dbReference type="EMBL" id="RCHU01000717">
    <property type="protein sequence ID" value="TKR97740.1"/>
    <property type="molecule type" value="Genomic_DNA"/>
</dbReference>
<dbReference type="PANTHER" id="PTHR47967">
    <property type="entry name" value="OS07G0603500 PROTEIN-RELATED"/>
    <property type="match status" value="1"/>
</dbReference>
<proteinExistence type="inferred from homology"/>
<name>A0A4U5PLY6_POPAL</name>
<evidence type="ECO:0000259" key="4">
    <source>
        <dbReference type="Pfam" id="PF14543"/>
    </source>
</evidence>
<dbReference type="GO" id="GO:0008233">
    <property type="term" value="F:peptidase activity"/>
    <property type="evidence" value="ECO:0007669"/>
    <property type="project" value="UniProtKB-KW"/>
</dbReference>
<keyword evidence="2" id="KW-0645">Protease</keyword>
<evidence type="ECO:0000313" key="5">
    <source>
        <dbReference type="EMBL" id="TKR97740.1"/>
    </source>
</evidence>
<dbReference type="InterPro" id="IPR021109">
    <property type="entry name" value="Peptidase_aspartic_dom_sf"/>
</dbReference>
<dbReference type="SUPFAM" id="SSF50630">
    <property type="entry name" value="Acid proteases"/>
    <property type="match status" value="1"/>
</dbReference>
<evidence type="ECO:0000256" key="2">
    <source>
        <dbReference type="ARBA" id="ARBA00022670"/>
    </source>
</evidence>
<dbReference type="Gene3D" id="2.40.70.10">
    <property type="entry name" value="Acid Proteases"/>
    <property type="match status" value="1"/>
</dbReference>
<evidence type="ECO:0000256" key="1">
    <source>
        <dbReference type="ARBA" id="ARBA00007447"/>
    </source>
</evidence>
<dbReference type="AlphaFoldDB" id="A0A4U5PLY6"/>
<keyword evidence="3" id="KW-0378">Hydrolase</keyword>
<sequence length="127" mass="13994">MHADYSTAEAVIAPEHLQFETPGEDTIIITEVMFGCGLVNIRKSTGKWDGVFGLGDSVDSVVYKLGSRFSYCIGNILDPSYSFNRLTIGEGVTVEGYSTPYETDGGSSYITLEGIARLRRRKTKHIF</sequence>
<organism evidence="5">
    <name type="scientific">Populus alba</name>
    <name type="common">White poplar</name>
    <dbReference type="NCBI Taxonomy" id="43335"/>
    <lineage>
        <taxon>Eukaryota</taxon>
        <taxon>Viridiplantae</taxon>
        <taxon>Streptophyta</taxon>
        <taxon>Embryophyta</taxon>
        <taxon>Tracheophyta</taxon>
        <taxon>Spermatophyta</taxon>
        <taxon>Magnoliopsida</taxon>
        <taxon>eudicotyledons</taxon>
        <taxon>Gunneridae</taxon>
        <taxon>Pentapetalae</taxon>
        <taxon>rosids</taxon>
        <taxon>fabids</taxon>
        <taxon>Malpighiales</taxon>
        <taxon>Salicaceae</taxon>
        <taxon>Saliceae</taxon>
        <taxon>Populus</taxon>
    </lineage>
</organism>
<accession>A0A4U5PLY6</accession>
<dbReference type="Pfam" id="PF14543">
    <property type="entry name" value="TAXi_N"/>
    <property type="match status" value="1"/>
</dbReference>
<dbReference type="STRING" id="43335.A0A4U5PLY6"/>
<dbReference type="InterPro" id="IPR051708">
    <property type="entry name" value="Plant_Aspart_Prot_A1"/>
</dbReference>
<dbReference type="InterPro" id="IPR032861">
    <property type="entry name" value="TAXi_N"/>
</dbReference>
<dbReference type="PANTHER" id="PTHR47967:SF14">
    <property type="entry name" value="EUKARYOTIC ASPARTYL PROTEASE FAMILY PROTEIN"/>
    <property type="match status" value="1"/>
</dbReference>
<dbReference type="GO" id="GO:0005576">
    <property type="term" value="C:extracellular region"/>
    <property type="evidence" value="ECO:0007669"/>
    <property type="project" value="TreeGrafter"/>
</dbReference>
<feature type="domain" description="Xylanase inhibitor N-terminal" evidence="4">
    <location>
        <begin position="4"/>
        <end position="89"/>
    </location>
</feature>
<reference evidence="5" key="1">
    <citation type="submission" date="2018-10" db="EMBL/GenBank/DDBJ databases">
        <title>Population genomic analysis revealed the cold adaptation of white poplar.</title>
        <authorList>
            <person name="Liu Y.-J."/>
        </authorList>
    </citation>
    <scope>NUCLEOTIDE SEQUENCE [LARGE SCALE GENOMIC DNA]</scope>
    <source>
        <strain evidence="5">PAL-ZL1</strain>
    </source>
</reference>
<dbReference type="GO" id="GO:0006508">
    <property type="term" value="P:proteolysis"/>
    <property type="evidence" value="ECO:0007669"/>
    <property type="project" value="UniProtKB-KW"/>
</dbReference>